<dbReference type="Gene3D" id="1.10.150.280">
    <property type="entry name" value="AF1531-like domain"/>
    <property type="match status" value="1"/>
</dbReference>
<accession>A0ABT0C4L5</accession>
<dbReference type="EMBL" id="JAKZMM010000050">
    <property type="protein sequence ID" value="MCJ2381958.1"/>
    <property type="molecule type" value="Genomic_DNA"/>
</dbReference>
<dbReference type="Proteomes" id="UP001165444">
    <property type="component" value="Unassembled WGS sequence"/>
</dbReference>
<dbReference type="RefSeq" id="WP_243326375.1">
    <property type="nucleotide sequence ID" value="NZ_JAKZMM010000050.1"/>
</dbReference>
<dbReference type="InterPro" id="IPR010994">
    <property type="entry name" value="RuvA_2-like"/>
</dbReference>
<organism evidence="1 2">
    <name type="scientific">Parabacteroides faecalis</name>
    <dbReference type="NCBI Taxonomy" id="2924040"/>
    <lineage>
        <taxon>Bacteria</taxon>
        <taxon>Pseudomonadati</taxon>
        <taxon>Bacteroidota</taxon>
        <taxon>Bacteroidia</taxon>
        <taxon>Bacteroidales</taxon>
        <taxon>Tannerellaceae</taxon>
        <taxon>Parabacteroides</taxon>
    </lineage>
</organism>
<gene>
    <name evidence="1" type="ORF">MUN53_15320</name>
</gene>
<sequence>MKKQLIILLITVFISRYNTYSQESVSVDKWKEYIEELAEESANENQLEALYTELSYLSEHPMDLNQVTAEELSRLPFLTDRQIEQLIAYRKKYGEMVSIYELKGVNGLDYQTIQLLLPFVYVGEKTVNKLPFTVKNLLKYGNNELQIRYDRCLQQKKGYGSYPDSVLARYPNRKYLGESFYTSLRYAYEFEDYLQAGLVAEKDAGEPFWTGKHKGYDYYSFHALIKEQGVLKTLVLGDYKVSFGQGLVISNDFSPSRSALVAQAERRNNGFRRHFSTNEQDFFRGTGLTLTWKDWDASFFYSYRKLDAAVENDTFPTIKTDGLHRLQRDWEKRHTVTMHTFGGNVRWAHPNYHLGITAVHYTFGGKTMYPQEQLYNHFAFRGEKNVNMSVDYMWKNRWGKLYGETALSANKAIATLNALQLTPASYFSLLVLYRYYDRRYQAFFGNAFAQNKAVQNEHGIYLGCQWTPFGHWKLSWYADFYRFPWLKYQIDFPSTGKEYMFQLDYTPNQHFSSYLRYKGKEKDEESRQHRFRWQATYLLGDSWKLRTSADGIVSANTEESNKGYMISQSAGWKPVQYPLQLDTYIAWFATDNYATRISSYEKNILYAFYMPSFYGKGLRVAVSFRWDLKRWFTVSAKFAHTWYTDRDRIGTDTEEIEGQGKTDLNVLLRWKF</sequence>
<name>A0ABT0C4L5_9BACT</name>
<evidence type="ECO:0000313" key="2">
    <source>
        <dbReference type="Proteomes" id="UP001165444"/>
    </source>
</evidence>
<protein>
    <submittedName>
        <fullName evidence="1">Helix-hairpin-helix domain-containing protein</fullName>
    </submittedName>
</protein>
<keyword evidence="2" id="KW-1185">Reference proteome</keyword>
<dbReference type="Pfam" id="PF12836">
    <property type="entry name" value="HHH_3"/>
    <property type="match status" value="1"/>
</dbReference>
<proteinExistence type="predicted"/>
<evidence type="ECO:0000313" key="1">
    <source>
        <dbReference type="EMBL" id="MCJ2381958.1"/>
    </source>
</evidence>
<reference evidence="1 2" key="1">
    <citation type="submission" date="2022-03" db="EMBL/GenBank/DDBJ databases">
        <title>Parabacteroides sp. nov. isolated from swine feces.</title>
        <authorList>
            <person name="Bak J.E."/>
        </authorList>
    </citation>
    <scope>NUCLEOTIDE SEQUENCE [LARGE SCALE GENOMIC DNA]</scope>
    <source>
        <strain evidence="1 2">AGMB00274</strain>
    </source>
</reference>
<dbReference type="SUPFAM" id="SSF47781">
    <property type="entry name" value="RuvA domain 2-like"/>
    <property type="match status" value="1"/>
</dbReference>
<comment type="caution">
    <text evidence="1">The sequence shown here is derived from an EMBL/GenBank/DDBJ whole genome shotgun (WGS) entry which is preliminary data.</text>
</comment>